<protein>
    <submittedName>
        <fullName evidence="1">Uncharacterized protein</fullName>
    </submittedName>
</protein>
<reference evidence="2" key="1">
    <citation type="submission" date="2012-11" db="EMBL/GenBank/DDBJ databases">
        <authorList>
            <person name="Lucero-Rivera Y.E."/>
            <person name="Tovar-Ramirez D."/>
        </authorList>
    </citation>
    <scope>NUCLEOTIDE SEQUENCE [LARGE SCALE GENOMIC DNA]</scope>
    <source>
        <strain evidence="2">Araruama</strain>
    </source>
</reference>
<accession>A0A1V1P345</accession>
<dbReference type="Proteomes" id="UP000189670">
    <property type="component" value="Unassembled WGS sequence"/>
</dbReference>
<comment type="caution">
    <text evidence="1">The sequence shown here is derived from an EMBL/GenBank/DDBJ whole genome shotgun (WGS) entry which is preliminary data.</text>
</comment>
<evidence type="ECO:0000313" key="1">
    <source>
        <dbReference type="EMBL" id="ETR69155.1"/>
    </source>
</evidence>
<proteinExistence type="predicted"/>
<name>A0A1V1P345_9BACT</name>
<organism evidence="1 2">
    <name type="scientific">Candidatus Magnetoglobus multicellularis str. Araruama</name>
    <dbReference type="NCBI Taxonomy" id="890399"/>
    <lineage>
        <taxon>Bacteria</taxon>
        <taxon>Pseudomonadati</taxon>
        <taxon>Thermodesulfobacteriota</taxon>
        <taxon>Desulfobacteria</taxon>
        <taxon>Desulfobacterales</taxon>
        <taxon>Desulfobacteraceae</taxon>
        <taxon>Candidatus Magnetoglobus</taxon>
    </lineage>
</organism>
<dbReference type="EMBL" id="ATBP01000724">
    <property type="protein sequence ID" value="ETR69155.1"/>
    <property type="molecule type" value="Genomic_DNA"/>
</dbReference>
<gene>
    <name evidence="1" type="ORF">OMM_04120</name>
</gene>
<dbReference type="AlphaFoldDB" id="A0A1V1P345"/>
<sequence length="594" mass="70028">MNYIEITNNNYDELCKIAGLRIKWVVDSYSLLYPNVFIGDDDRFIKIVRNSKISNKGSGGYKVDAIKRFIKGVFTTSLNNDRKREALIRVIGIFSKFSNIPADNFLNSRVEGKEFKIMFFDLFNKKNKIKNNKTLNILKSIDNNYFHYLRNSLDAVNLSELENDFKMLKGYYNSFKYFDPFLNEDEGKVSVVRYHIYDIDKENMVLKCRFSSLWDEETFNVWDYEGCIIKAKNELFILLESLKGFHYYPEILSTILRYPEYWEKYNDNNFLLHGVSIALSTKVHPCASRVIFKKMGDEDKLIKSGYYFRDEIKGVNDFEKIEDWIRNKTCNNGKQSLIAPDFLEYRIDDLSLVDGSQSNIIHYIKDRLSLDYNESFQLFKILEDKVFFREYKVNFDRTIELCEVDNDGYRHIKITTDYELKNNNERKDLVFSCNLEGVTTDVVNDENCEVSWIFVPTDKYTECLPDKCFSVDYVNIDGKEYFPEQIIDFDNCKKVKFIVKANLKTSHKIHYIFTVKQAAKYCFVSDYLTKITKNYKVTLDVKDNNIKDVFPKEFLLLSGQHRDTNPKVSDLTKYTVYADGWLFPRSGVSFSWSK</sequence>
<evidence type="ECO:0000313" key="2">
    <source>
        <dbReference type="Proteomes" id="UP000189670"/>
    </source>
</evidence>